<evidence type="ECO:0000256" key="16">
    <source>
        <dbReference type="ARBA" id="ARBA00023295"/>
    </source>
</evidence>
<dbReference type="InterPro" id="IPR010979">
    <property type="entry name" value="Ribosomal_uS13-like_H2TH"/>
</dbReference>
<dbReference type="InterPro" id="IPR035937">
    <property type="entry name" value="FPG_N"/>
</dbReference>
<dbReference type="GO" id="GO:0008270">
    <property type="term" value="F:zinc ion binding"/>
    <property type="evidence" value="ECO:0007669"/>
    <property type="project" value="UniProtKB-KW"/>
</dbReference>
<keyword evidence="10" id="KW-0378">Hydrolase</keyword>
<keyword evidence="8" id="KW-0227">DNA damage</keyword>
<dbReference type="GO" id="GO:0034039">
    <property type="term" value="F:8-oxo-7,8-dihydroguanine DNA N-glycosylase activity"/>
    <property type="evidence" value="ECO:0007669"/>
    <property type="project" value="TreeGrafter"/>
</dbReference>
<dbReference type="EC" id="4.2.99.18" evidence="5"/>
<dbReference type="SMART" id="SM00898">
    <property type="entry name" value="Fapy_DNA_glyco"/>
    <property type="match status" value="1"/>
</dbReference>
<dbReference type="FunFam" id="1.10.8.50:FF:000003">
    <property type="entry name" value="Formamidopyrimidine-DNA glycosylase"/>
    <property type="match status" value="1"/>
</dbReference>
<evidence type="ECO:0000256" key="18">
    <source>
        <dbReference type="ARBA" id="ARBA00044632"/>
    </source>
</evidence>
<gene>
    <name evidence="22" type="ORF">EM808_23960</name>
</gene>
<evidence type="ECO:0000259" key="21">
    <source>
        <dbReference type="PROSITE" id="PS51068"/>
    </source>
</evidence>
<evidence type="ECO:0000256" key="15">
    <source>
        <dbReference type="ARBA" id="ARBA00023268"/>
    </source>
</evidence>
<evidence type="ECO:0000256" key="13">
    <source>
        <dbReference type="ARBA" id="ARBA00023204"/>
    </source>
</evidence>
<comment type="catalytic activity">
    <reaction evidence="1">
        <text>Hydrolysis of DNA containing ring-opened 7-methylguanine residues, releasing 2,6-diamino-4-hydroxy-5-(N-methyl)formamidopyrimidine.</text>
        <dbReference type="EC" id="3.2.2.23"/>
    </reaction>
</comment>
<dbReference type="Gene3D" id="1.10.8.50">
    <property type="match status" value="1"/>
</dbReference>
<dbReference type="PROSITE" id="PS51066">
    <property type="entry name" value="ZF_FPG_2"/>
    <property type="match status" value="1"/>
</dbReference>
<comment type="caution">
    <text evidence="22">The sequence shown here is derived from an EMBL/GenBank/DDBJ whole genome shotgun (WGS) entry which is preliminary data.</text>
</comment>
<dbReference type="AlphaFoldDB" id="A0A437K4Y7"/>
<evidence type="ECO:0000256" key="6">
    <source>
        <dbReference type="ARBA" id="ARBA00016240"/>
    </source>
</evidence>
<evidence type="ECO:0000256" key="10">
    <source>
        <dbReference type="ARBA" id="ARBA00022801"/>
    </source>
</evidence>
<dbReference type="InterPro" id="IPR000214">
    <property type="entry name" value="Znf_DNA_glyclase/AP_lyase"/>
</dbReference>
<dbReference type="GO" id="GO:0140078">
    <property type="term" value="F:class I DNA-(apurinic or apyrimidinic site) endonuclease activity"/>
    <property type="evidence" value="ECO:0007669"/>
    <property type="project" value="UniProtKB-EC"/>
</dbReference>
<keyword evidence="9 19" id="KW-0863">Zinc-finger</keyword>
<dbReference type="Pfam" id="PF06827">
    <property type="entry name" value="zf-FPG_IleRS"/>
    <property type="match status" value="1"/>
</dbReference>
<evidence type="ECO:0000256" key="3">
    <source>
        <dbReference type="ARBA" id="ARBA00009409"/>
    </source>
</evidence>
<dbReference type="PANTHER" id="PTHR22993">
    <property type="entry name" value="FORMAMIDOPYRIMIDINE-DNA GLYCOSYLASE"/>
    <property type="match status" value="1"/>
</dbReference>
<dbReference type="EC" id="3.2.2.23" evidence="4"/>
<dbReference type="InterPro" id="IPR010663">
    <property type="entry name" value="Znf_FPG/IleRS"/>
</dbReference>
<dbReference type="InterPro" id="IPR015886">
    <property type="entry name" value="H2TH_FPG"/>
</dbReference>
<keyword evidence="13" id="KW-0234">DNA repair</keyword>
<evidence type="ECO:0000256" key="12">
    <source>
        <dbReference type="ARBA" id="ARBA00023125"/>
    </source>
</evidence>
<evidence type="ECO:0000256" key="14">
    <source>
        <dbReference type="ARBA" id="ARBA00023239"/>
    </source>
</evidence>
<evidence type="ECO:0000256" key="17">
    <source>
        <dbReference type="ARBA" id="ARBA00030638"/>
    </source>
</evidence>
<dbReference type="GO" id="GO:0003690">
    <property type="term" value="F:double-stranded DNA binding"/>
    <property type="evidence" value="ECO:0007669"/>
    <property type="project" value="UniProtKB-ARBA"/>
</dbReference>
<evidence type="ECO:0000256" key="8">
    <source>
        <dbReference type="ARBA" id="ARBA00022763"/>
    </source>
</evidence>
<evidence type="ECO:0000259" key="20">
    <source>
        <dbReference type="PROSITE" id="PS51066"/>
    </source>
</evidence>
<evidence type="ECO:0000256" key="7">
    <source>
        <dbReference type="ARBA" id="ARBA00022723"/>
    </source>
</evidence>
<evidence type="ECO:0000256" key="9">
    <source>
        <dbReference type="ARBA" id="ARBA00022771"/>
    </source>
</evidence>
<evidence type="ECO:0000256" key="5">
    <source>
        <dbReference type="ARBA" id="ARBA00012720"/>
    </source>
</evidence>
<evidence type="ECO:0000256" key="11">
    <source>
        <dbReference type="ARBA" id="ARBA00022833"/>
    </source>
</evidence>
<feature type="domain" description="Formamidopyrimidine-DNA glycosylase catalytic" evidence="21">
    <location>
        <begin position="2"/>
        <end position="112"/>
    </location>
</feature>
<accession>A0A437K4Y7</accession>
<dbReference type="Pfam" id="PF01149">
    <property type="entry name" value="Fapy_DNA_glyco"/>
    <property type="match status" value="1"/>
</dbReference>
<dbReference type="PANTHER" id="PTHR22993:SF9">
    <property type="entry name" value="FORMAMIDOPYRIMIDINE-DNA GLYCOSYLASE"/>
    <property type="match status" value="1"/>
</dbReference>
<dbReference type="GO" id="GO:0006284">
    <property type="term" value="P:base-excision repair"/>
    <property type="evidence" value="ECO:0007669"/>
    <property type="project" value="InterPro"/>
</dbReference>
<keyword evidence="11" id="KW-0862">Zinc</keyword>
<comment type="cofactor">
    <cofactor evidence="2">
        <name>Zn(2+)</name>
        <dbReference type="ChEBI" id="CHEBI:29105"/>
    </cofactor>
</comment>
<feature type="domain" description="FPG-type" evidence="20">
    <location>
        <begin position="235"/>
        <end position="269"/>
    </location>
</feature>
<keyword evidence="7" id="KW-0479">Metal-binding</keyword>
<evidence type="ECO:0000256" key="19">
    <source>
        <dbReference type="PROSITE-ProRule" id="PRU00391"/>
    </source>
</evidence>
<dbReference type="GO" id="GO:0003684">
    <property type="term" value="F:damaged DNA binding"/>
    <property type="evidence" value="ECO:0007669"/>
    <property type="project" value="InterPro"/>
</dbReference>
<protein>
    <recommendedName>
        <fullName evidence="6">Formamidopyrimidine-DNA glycosylase</fullName>
        <ecNumber evidence="4">3.2.2.23</ecNumber>
        <ecNumber evidence="5">4.2.99.18</ecNumber>
    </recommendedName>
    <alternativeName>
        <fullName evidence="17">DNA-(apurinic or apyrimidinic site) lyase MutM</fullName>
    </alternativeName>
</protein>
<keyword evidence="12" id="KW-0238">DNA-binding</keyword>
<keyword evidence="15" id="KW-0511">Multifunctional enzyme</keyword>
<evidence type="ECO:0000313" key="22">
    <source>
        <dbReference type="EMBL" id="RVT57805.1"/>
    </source>
</evidence>
<dbReference type="Pfam" id="PF06831">
    <property type="entry name" value="H2TH"/>
    <property type="match status" value="1"/>
</dbReference>
<comment type="similarity">
    <text evidence="3">Belongs to the FPG family.</text>
</comment>
<keyword evidence="16" id="KW-0326">Glycosidase</keyword>
<dbReference type="EMBL" id="RZTZ01000015">
    <property type="protein sequence ID" value="RVT57805.1"/>
    <property type="molecule type" value="Genomic_DNA"/>
</dbReference>
<dbReference type="Proteomes" id="UP000288024">
    <property type="component" value="Unassembled WGS sequence"/>
</dbReference>
<evidence type="ECO:0000256" key="4">
    <source>
        <dbReference type="ARBA" id="ARBA00012024"/>
    </source>
</evidence>
<dbReference type="InterPro" id="IPR012319">
    <property type="entry name" value="FPG_cat"/>
</dbReference>
<evidence type="ECO:0000313" key="23">
    <source>
        <dbReference type="Proteomes" id="UP000288024"/>
    </source>
</evidence>
<organism evidence="22 23">
    <name type="scientific">Niallia taxi</name>
    <dbReference type="NCBI Taxonomy" id="2499688"/>
    <lineage>
        <taxon>Bacteria</taxon>
        <taxon>Bacillati</taxon>
        <taxon>Bacillota</taxon>
        <taxon>Bacilli</taxon>
        <taxon>Bacillales</taxon>
        <taxon>Bacillaceae</taxon>
        <taxon>Niallia</taxon>
    </lineage>
</organism>
<evidence type="ECO:0000256" key="2">
    <source>
        <dbReference type="ARBA" id="ARBA00001947"/>
    </source>
</evidence>
<evidence type="ECO:0000256" key="1">
    <source>
        <dbReference type="ARBA" id="ARBA00001668"/>
    </source>
</evidence>
<comment type="catalytic activity">
    <reaction evidence="18">
        <text>2'-deoxyribonucleotide-(2'-deoxyribose 5'-phosphate)-2'-deoxyribonucleotide-DNA = a 3'-end 2'-deoxyribonucleotide-(2,3-dehydro-2,3-deoxyribose 5'-phosphate)-DNA + a 5'-end 5'-phospho-2'-deoxyribonucleoside-DNA + H(+)</text>
        <dbReference type="Rhea" id="RHEA:66592"/>
        <dbReference type="Rhea" id="RHEA-COMP:13180"/>
        <dbReference type="Rhea" id="RHEA-COMP:16897"/>
        <dbReference type="Rhea" id="RHEA-COMP:17067"/>
        <dbReference type="ChEBI" id="CHEBI:15378"/>
        <dbReference type="ChEBI" id="CHEBI:136412"/>
        <dbReference type="ChEBI" id="CHEBI:157695"/>
        <dbReference type="ChEBI" id="CHEBI:167181"/>
        <dbReference type="EC" id="4.2.99.18"/>
    </reaction>
</comment>
<keyword evidence="14" id="KW-0456">Lyase</keyword>
<sequence>MPELPEMENYKRNLNQLLQNKMITDVIINREKSVNVTPIVFIGAVRGTTIQAVERRAKHLLFRLSNNKVLLLHLMLGGWMYYSEEKDKPKRTVQVQLSFGEKHLYFIGLRLGYLHLYTEQEVEQELADLGPEPLAASFTEAQFLTYIEKKRGMLKLKLVDQHFLSGIGNCYSDEICYDARLLPDRKLEDLSSDELSALYTSIRTVLPEATEIGGYMEHPLYVGDTKTGAFNDKCRVYDCEGQPCQRCGNKIVKTEISSKKTFFCPVCQH</sequence>
<name>A0A437K4Y7_9BACI</name>
<dbReference type="PROSITE" id="PS51068">
    <property type="entry name" value="FPG_CAT"/>
    <property type="match status" value="1"/>
</dbReference>
<dbReference type="RefSeq" id="WP_127741593.1">
    <property type="nucleotide sequence ID" value="NZ_CAJCKN010000046.1"/>
</dbReference>
<dbReference type="SUPFAM" id="SSF81624">
    <property type="entry name" value="N-terminal domain of MutM-like DNA repair proteins"/>
    <property type="match status" value="1"/>
</dbReference>
<reference evidence="22 23" key="1">
    <citation type="submission" date="2019-01" db="EMBL/GenBank/DDBJ databases">
        <title>Bacillus sp. M5HDSG1-1, whole genome shotgun sequence.</title>
        <authorList>
            <person name="Tuo L."/>
        </authorList>
    </citation>
    <scope>NUCLEOTIDE SEQUENCE [LARGE SCALE GENOMIC DNA]</scope>
    <source>
        <strain evidence="22 23">M5HDSG1-1</strain>
    </source>
</reference>
<dbReference type="Gene3D" id="3.20.190.10">
    <property type="entry name" value="MutM-like, N-terminal"/>
    <property type="match status" value="1"/>
</dbReference>
<dbReference type="SUPFAM" id="SSF57716">
    <property type="entry name" value="Glucocorticoid receptor-like (DNA-binding domain)"/>
    <property type="match status" value="1"/>
</dbReference>
<dbReference type="SUPFAM" id="SSF46946">
    <property type="entry name" value="S13-like H2TH domain"/>
    <property type="match status" value="1"/>
</dbReference>
<proteinExistence type="inferred from homology"/>
<keyword evidence="23" id="KW-1185">Reference proteome</keyword>
<dbReference type="SMART" id="SM01232">
    <property type="entry name" value="H2TH"/>
    <property type="match status" value="1"/>
</dbReference>